<dbReference type="AlphaFoldDB" id="A0A428TFL7"/>
<feature type="region of interest" description="Disordered" evidence="1">
    <location>
        <begin position="242"/>
        <end position="304"/>
    </location>
</feature>
<gene>
    <name evidence="3" type="ORF">CEP52_008891</name>
</gene>
<evidence type="ECO:0000313" key="4">
    <source>
        <dbReference type="Proteomes" id="UP000287144"/>
    </source>
</evidence>
<dbReference type="PANTHER" id="PTHR33112:SF10">
    <property type="entry name" value="TOL"/>
    <property type="match status" value="1"/>
</dbReference>
<feature type="region of interest" description="Disordered" evidence="1">
    <location>
        <begin position="543"/>
        <end position="563"/>
    </location>
</feature>
<feature type="region of interest" description="Disordered" evidence="1">
    <location>
        <begin position="450"/>
        <end position="474"/>
    </location>
</feature>
<comment type="caution">
    <text evidence="3">The sequence shown here is derived from an EMBL/GenBank/DDBJ whole genome shotgun (WGS) entry which is preliminary data.</text>
</comment>
<accession>A0A428TFL7</accession>
<dbReference type="PANTHER" id="PTHR33112">
    <property type="entry name" value="DOMAIN PROTEIN, PUTATIVE-RELATED"/>
    <property type="match status" value="1"/>
</dbReference>
<evidence type="ECO:0000256" key="1">
    <source>
        <dbReference type="SAM" id="MobiDB-lite"/>
    </source>
</evidence>
<dbReference type="EMBL" id="NKCK01000090">
    <property type="protein sequence ID" value="RSM00823.1"/>
    <property type="molecule type" value="Genomic_DNA"/>
</dbReference>
<feature type="domain" description="Heterokaryon incompatibility" evidence="2">
    <location>
        <begin position="814"/>
        <end position="958"/>
    </location>
</feature>
<dbReference type="Proteomes" id="UP000287144">
    <property type="component" value="Unassembled WGS sequence"/>
</dbReference>
<organism evidence="3 4">
    <name type="scientific">Fusarium oligoseptatum</name>
    <dbReference type="NCBI Taxonomy" id="2604345"/>
    <lineage>
        <taxon>Eukaryota</taxon>
        <taxon>Fungi</taxon>
        <taxon>Dikarya</taxon>
        <taxon>Ascomycota</taxon>
        <taxon>Pezizomycotina</taxon>
        <taxon>Sordariomycetes</taxon>
        <taxon>Hypocreomycetidae</taxon>
        <taxon>Hypocreales</taxon>
        <taxon>Nectriaceae</taxon>
        <taxon>Fusarium</taxon>
        <taxon>Fusarium solani species complex</taxon>
    </lineage>
</organism>
<keyword evidence="4" id="KW-1185">Reference proteome</keyword>
<dbReference type="InterPro" id="IPR010730">
    <property type="entry name" value="HET"/>
</dbReference>
<evidence type="ECO:0000259" key="2">
    <source>
        <dbReference type="Pfam" id="PF06985"/>
    </source>
</evidence>
<protein>
    <recommendedName>
        <fullName evidence="2">Heterokaryon incompatibility domain-containing protein</fullName>
    </recommendedName>
</protein>
<proteinExistence type="predicted"/>
<reference evidence="3 4" key="1">
    <citation type="submission" date="2017-06" db="EMBL/GenBank/DDBJ databases">
        <title>Comparative genomic analysis of Ambrosia Fusariam Clade fungi.</title>
        <authorList>
            <person name="Stajich J.E."/>
            <person name="Carrillo J."/>
            <person name="Kijimoto T."/>
            <person name="Eskalen A."/>
            <person name="O'Donnell K."/>
            <person name="Kasson M."/>
        </authorList>
    </citation>
    <scope>NUCLEOTIDE SEQUENCE [LARGE SCALE GENOMIC DNA]</scope>
    <source>
        <strain evidence="3 4">NRRL62579</strain>
    </source>
</reference>
<feature type="compositionally biased region" description="Basic residues" evidence="1">
    <location>
        <begin position="242"/>
        <end position="251"/>
    </location>
</feature>
<dbReference type="Pfam" id="PF06985">
    <property type="entry name" value="HET"/>
    <property type="match status" value="1"/>
</dbReference>
<dbReference type="STRING" id="1325735.A0A428TFL7"/>
<evidence type="ECO:0000313" key="3">
    <source>
        <dbReference type="EMBL" id="RSM00823.1"/>
    </source>
</evidence>
<sequence>MDSPSTLDTGDDNEQIYHSAVNCGALFKQLLTQSAQSNGQHYATLRDHHLRFERWVEFVGALADEQASLDDRLKPYPEVQDLVLQMLHMLDSNLCHVVRFQPKANTDAKPVDDEIDDRGQSKPQIEAHRTAKLIPVEEAPTTQMANDLPAALAVQVALKAVQEAIDRLQRLGSMIRRSSTVNIASRVKNYALKSDAAENAEFNKLILLRVKGILPGISESLAIQVLESISNRRLRLLYQQRHQRKLGRQRTNRSTQPLSREPEIENQKSDPPLPPVISKSSQRKAAGMASNYQSQEDSVPPDNITVTSVAQGYSYPRPPRPQEGSKHIRCDWCFEEITDSQLQEPGWWRSHFKKDLQPYVCISEDCIDPPVYFTSFLLWRKHMEQFHTADWARRIHSPSVWYCDLDPDGYQEFESADQLREHLTSRHTIATEVQLARRLSRSKARFGDLADSLGSEEEASSRQPNHLVEPELGTDDTTAVKRQKLAIHVASHLKALSFLSIRYMESDSESVKSEDAALGIDDASDQDRLSDIFPLSDGPLDFQDIPLDDRPANDGGPNDQDASLNFLESPPVSSPAISSFSPLVDEWADAEDDAGSVHDLTASNILHPRLESTGSPRPLFLSDIKHQKWRYIVDNDFAIKVLSSIPQVMIEPTASLCHICSGLDITKSEFSVEYAHSYLRESSEDCDLCSLLLRTLDKFPLWDPINGKVLLCRDASILRLGTNGPPLLSLCVDPSLPPSKLPPDIQVGFPMLQDSQSPKRFEQLQQFLRICDENHSCIFSHNDHPWMPTRLMDVENLRLVHRDDTPKSEEILQYMALSYLWGGVRAQTTTTKANINQLQSGFLLDQLSPTIQDAVAITKYLGIQFLWVDSMCIIQDDPEDWELESMSVTKVYRNAYCTIAATSAPGQDDGFLNPRLRRKFVSINTPAKITVSLCELIDDFEEEVDGGPLNQRAWAFQERLLSRRIIHFARNQFYWQCGDGIRCETFTKLSHPLDVLFGDPDFPRECLRKIHPQFRVPQILYELFSRLKVTRHSDRTHAIAEIERLLAIKTERSASYGVFGGSGMARWLLWKHADDEASLIPINDGKPIPKWSWMAYSGAIAYLNVPADELGVRWADVVFGESNDPTHVPILVRGHLVVPGQTIKAYFDEPNETVIRAKGKEERRIVLATYEPEDGEDVREYILIVELFDDDHHGEHWRRVGVA</sequence>
<name>A0A428TFL7_9HYPO</name>